<proteinExistence type="predicted"/>
<gene>
    <name evidence="2" type="ORF">H671_3g9037</name>
</gene>
<dbReference type="EMBL" id="KE671503">
    <property type="protein sequence ID" value="ERE80184.1"/>
    <property type="molecule type" value="Genomic_DNA"/>
</dbReference>
<dbReference type="Proteomes" id="UP000030759">
    <property type="component" value="Unassembled WGS sequence"/>
</dbReference>
<dbReference type="AlphaFoldDB" id="A0A061IA35"/>
<reference evidence="3" key="1">
    <citation type="journal article" date="2013" name="Nat. Biotechnol.">
        <title>Chinese hamster genome sequenced from sorted chromosomes.</title>
        <authorList>
            <person name="Brinkrolf K."/>
            <person name="Rupp O."/>
            <person name="Laux H."/>
            <person name="Kollin F."/>
            <person name="Ernst W."/>
            <person name="Linke B."/>
            <person name="Kofler R."/>
            <person name="Romand S."/>
            <person name="Hesse F."/>
            <person name="Budach W.E."/>
            <person name="Galosy S."/>
            <person name="Muller D."/>
            <person name="Noll T."/>
            <person name="Wienberg J."/>
            <person name="Jostock T."/>
            <person name="Leonard M."/>
            <person name="Grillari J."/>
            <person name="Tauch A."/>
            <person name="Goesmann A."/>
            <person name="Helk B."/>
            <person name="Mott J.E."/>
            <person name="Puhler A."/>
            <person name="Borth N."/>
        </authorList>
    </citation>
    <scope>NUCLEOTIDE SEQUENCE [LARGE SCALE GENOMIC DNA]</scope>
    <source>
        <strain evidence="3">17A/GY</strain>
    </source>
</reference>
<protein>
    <submittedName>
        <fullName evidence="2">Uncharacterized protein</fullName>
    </submittedName>
</protein>
<name>A0A061IA35_CRIGR</name>
<evidence type="ECO:0000313" key="2">
    <source>
        <dbReference type="EMBL" id="ERE80184.1"/>
    </source>
</evidence>
<evidence type="ECO:0000256" key="1">
    <source>
        <dbReference type="SAM" id="MobiDB-lite"/>
    </source>
</evidence>
<sequence>MASTSARNGDTKDSWPPQTPASLGGGQKVSLSRSEEFLSQISAELTDEALFIARSYMNSVPIKEKQTKDQGTQISRHARSPLPPFTLATALSNHGESPFSNWSLYFQCSSTNPAAQIHALTEIEPAARHTFYHLLVKSTVLECSTEQNKAPALQKWEMKDEWWEDREPSPTA</sequence>
<evidence type="ECO:0000313" key="3">
    <source>
        <dbReference type="Proteomes" id="UP000030759"/>
    </source>
</evidence>
<accession>A0A061IA35</accession>
<feature type="region of interest" description="Disordered" evidence="1">
    <location>
        <begin position="1"/>
        <end position="29"/>
    </location>
</feature>
<organism evidence="2 3">
    <name type="scientific">Cricetulus griseus</name>
    <name type="common">Chinese hamster</name>
    <name type="synonym">Cricetulus barabensis griseus</name>
    <dbReference type="NCBI Taxonomy" id="10029"/>
    <lineage>
        <taxon>Eukaryota</taxon>
        <taxon>Metazoa</taxon>
        <taxon>Chordata</taxon>
        <taxon>Craniata</taxon>
        <taxon>Vertebrata</taxon>
        <taxon>Euteleostomi</taxon>
        <taxon>Mammalia</taxon>
        <taxon>Eutheria</taxon>
        <taxon>Euarchontoglires</taxon>
        <taxon>Glires</taxon>
        <taxon>Rodentia</taxon>
        <taxon>Myomorpha</taxon>
        <taxon>Muroidea</taxon>
        <taxon>Cricetidae</taxon>
        <taxon>Cricetinae</taxon>
        <taxon>Cricetulus</taxon>
    </lineage>
</organism>